<evidence type="ECO:0000313" key="2">
    <source>
        <dbReference type="Proteomes" id="UP001328107"/>
    </source>
</evidence>
<dbReference type="EMBL" id="BTRK01000006">
    <property type="protein sequence ID" value="GMR61156.1"/>
    <property type="molecule type" value="Genomic_DNA"/>
</dbReference>
<dbReference type="AlphaFoldDB" id="A0AAN5IFL2"/>
<protein>
    <submittedName>
        <fullName evidence="1">Uncharacterized protein</fullName>
    </submittedName>
</protein>
<sequence length="163" mass="18734">MNDWLFGPGLGIRDYILVQKLKRKMKEGEAKTFILHVKRSFEAAAVIAEVFRFEPIDRTKCKKEYNGYLRDKEKDEQWKVVEALEIDLHDARNYVKPLEAKVNYLRTIVSVLESAMQSQLQSLYLCTSAAEVTVSKSDVKTILADLPPPYLYAVDMDLSNWAA</sequence>
<feature type="non-terminal residue" evidence="1">
    <location>
        <position position="163"/>
    </location>
</feature>
<keyword evidence="2" id="KW-1185">Reference proteome</keyword>
<dbReference type="Proteomes" id="UP001328107">
    <property type="component" value="Unassembled WGS sequence"/>
</dbReference>
<reference evidence="2" key="1">
    <citation type="submission" date="2022-10" db="EMBL/GenBank/DDBJ databases">
        <title>Genome assembly of Pristionchus species.</title>
        <authorList>
            <person name="Yoshida K."/>
            <person name="Sommer R.J."/>
        </authorList>
    </citation>
    <scope>NUCLEOTIDE SEQUENCE [LARGE SCALE GENOMIC DNA]</scope>
    <source>
        <strain evidence="2">RS5460</strain>
    </source>
</reference>
<comment type="caution">
    <text evidence="1">The sequence shown here is derived from an EMBL/GenBank/DDBJ whole genome shotgun (WGS) entry which is preliminary data.</text>
</comment>
<organism evidence="1 2">
    <name type="scientific">Pristionchus mayeri</name>
    <dbReference type="NCBI Taxonomy" id="1317129"/>
    <lineage>
        <taxon>Eukaryota</taxon>
        <taxon>Metazoa</taxon>
        <taxon>Ecdysozoa</taxon>
        <taxon>Nematoda</taxon>
        <taxon>Chromadorea</taxon>
        <taxon>Rhabditida</taxon>
        <taxon>Rhabditina</taxon>
        <taxon>Diplogasteromorpha</taxon>
        <taxon>Diplogasteroidea</taxon>
        <taxon>Neodiplogasteridae</taxon>
        <taxon>Pristionchus</taxon>
    </lineage>
</organism>
<evidence type="ECO:0000313" key="1">
    <source>
        <dbReference type="EMBL" id="GMR61156.1"/>
    </source>
</evidence>
<name>A0AAN5IFL2_9BILA</name>
<proteinExistence type="predicted"/>
<gene>
    <name evidence="1" type="ORF">PMAYCL1PPCAC_31351</name>
</gene>
<accession>A0AAN5IFL2</accession>